<comment type="cofactor">
    <cofactor evidence="1 12">
        <name>heme</name>
        <dbReference type="ChEBI" id="CHEBI:30413"/>
    </cofactor>
</comment>
<evidence type="ECO:0000256" key="10">
    <source>
        <dbReference type="ARBA" id="ARBA00023033"/>
    </source>
</evidence>
<dbReference type="STRING" id="3476.A0A2P5APA6"/>
<dbReference type="Proteomes" id="UP000237105">
    <property type="component" value="Unassembled WGS sequence"/>
</dbReference>
<keyword evidence="7" id="KW-1133">Transmembrane helix</keyword>
<gene>
    <name evidence="14" type="ORF">PanWU01x14_312750</name>
</gene>
<dbReference type="InterPro" id="IPR017972">
    <property type="entry name" value="Cyt_P450_CS"/>
</dbReference>
<dbReference type="PANTHER" id="PTHR24298">
    <property type="entry name" value="FLAVONOID 3'-MONOOXYGENASE-RELATED"/>
    <property type="match status" value="1"/>
</dbReference>
<keyword evidence="11" id="KW-0472">Membrane</keyword>
<evidence type="ECO:0000313" key="15">
    <source>
        <dbReference type="Proteomes" id="UP000237105"/>
    </source>
</evidence>
<keyword evidence="8 13" id="KW-0560">Oxidoreductase</keyword>
<name>A0A2P5APA6_PARAD</name>
<dbReference type="InterPro" id="IPR002401">
    <property type="entry name" value="Cyt_P450_E_grp-I"/>
</dbReference>
<keyword evidence="5" id="KW-0812">Transmembrane</keyword>
<comment type="caution">
    <text evidence="14">The sequence shown here is derived from an EMBL/GenBank/DDBJ whole genome shotgun (WGS) entry which is preliminary data.</text>
</comment>
<evidence type="ECO:0000256" key="2">
    <source>
        <dbReference type="ARBA" id="ARBA00004167"/>
    </source>
</evidence>
<dbReference type="Gene3D" id="1.10.630.10">
    <property type="entry name" value="Cytochrome P450"/>
    <property type="match status" value="1"/>
</dbReference>
<proteinExistence type="inferred from homology"/>
<evidence type="ECO:0000256" key="4">
    <source>
        <dbReference type="ARBA" id="ARBA00022617"/>
    </source>
</evidence>
<sequence>MELVDLLILFIALLLLRLWWRYWSVTGGEPKNLPPGPPGWPIVGNLIQVILQRRHFIFVVRDLHKQYGPIFTMQMGQRRLIIVTSSELIHEALVQRGPEFASRPADSPIRLIFSVGKCAINSAEYGPLWRALRRNFVTELINPTRIKQCSWIRNWALEHHMKRLQKEASEVGYVEVMSNCRLTICSVLICLCFGAKISEDRIKYIEGVLKEVMLITTPKLPDFLPVLTPLFRRQVRAAKELRKKQLECLVPLIENRKVFLQSGGKVNDEMVSPTGAAYIDSLFELEAPGRGRLGEEELVTLVSEIINAGTDTSATTVEWALLHLVTNQEIQEKLYKEIVDTVGKNSVVTESDVERMSYLGAVVKETFRRHPPSHFVLSHAAVTETELGGYTIPADASVEFYTAWVTEDPDIWKDPTEFRPERFLGGGDGVDVDVTGTKGVRMVPFGAGRRICPAWTLGTLHVNMLLARMVQAFKWLPVPNSPPDPTDTFAFTVVMKNPLKAAILPRSN</sequence>
<evidence type="ECO:0000256" key="6">
    <source>
        <dbReference type="ARBA" id="ARBA00022723"/>
    </source>
</evidence>
<organism evidence="14 15">
    <name type="scientific">Parasponia andersonii</name>
    <name type="common">Sponia andersonii</name>
    <dbReference type="NCBI Taxonomy" id="3476"/>
    <lineage>
        <taxon>Eukaryota</taxon>
        <taxon>Viridiplantae</taxon>
        <taxon>Streptophyta</taxon>
        <taxon>Embryophyta</taxon>
        <taxon>Tracheophyta</taxon>
        <taxon>Spermatophyta</taxon>
        <taxon>Magnoliopsida</taxon>
        <taxon>eudicotyledons</taxon>
        <taxon>Gunneridae</taxon>
        <taxon>Pentapetalae</taxon>
        <taxon>rosids</taxon>
        <taxon>fabids</taxon>
        <taxon>Rosales</taxon>
        <taxon>Cannabaceae</taxon>
        <taxon>Parasponia</taxon>
    </lineage>
</organism>
<dbReference type="CDD" id="cd11075">
    <property type="entry name" value="CYP77_89"/>
    <property type="match status" value="1"/>
</dbReference>
<evidence type="ECO:0000256" key="1">
    <source>
        <dbReference type="ARBA" id="ARBA00001971"/>
    </source>
</evidence>
<evidence type="ECO:0000256" key="7">
    <source>
        <dbReference type="ARBA" id="ARBA00022989"/>
    </source>
</evidence>
<dbReference type="GO" id="GO:0005506">
    <property type="term" value="F:iron ion binding"/>
    <property type="evidence" value="ECO:0007669"/>
    <property type="project" value="InterPro"/>
</dbReference>
<dbReference type="AlphaFoldDB" id="A0A2P5APA6"/>
<dbReference type="EMBL" id="JXTB01000496">
    <property type="protein sequence ID" value="PON38395.1"/>
    <property type="molecule type" value="Genomic_DNA"/>
</dbReference>
<evidence type="ECO:0000256" key="5">
    <source>
        <dbReference type="ARBA" id="ARBA00022692"/>
    </source>
</evidence>
<dbReference type="PRINTS" id="PR00385">
    <property type="entry name" value="P450"/>
</dbReference>
<dbReference type="InterPro" id="IPR001128">
    <property type="entry name" value="Cyt_P450"/>
</dbReference>
<dbReference type="GO" id="GO:0016020">
    <property type="term" value="C:membrane"/>
    <property type="evidence" value="ECO:0007669"/>
    <property type="project" value="UniProtKB-SubCell"/>
</dbReference>
<evidence type="ECO:0000313" key="14">
    <source>
        <dbReference type="EMBL" id="PON38395.1"/>
    </source>
</evidence>
<dbReference type="PRINTS" id="PR00463">
    <property type="entry name" value="EP450I"/>
</dbReference>
<evidence type="ECO:0000256" key="3">
    <source>
        <dbReference type="ARBA" id="ARBA00010617"/>
    </source>
</evidence>
<dbReference type="SUPFAM" id="SSF48264">
    <property type="entry name" value="Cytochrome P450"/>
    <property type="match status" value="1"/>
</dbReference>
<dbReference type="InterPro" id="IPR036396">
    <property type="entry name" value="Cyt_P450_sf"/>
</dbReference>
<dbReference type="FunFam" id="1.10.630.10:FF:000012">
    <property type="entry name" value="Cytochrome P450 family protein"/>
    <property type="match status" value="1"/>
</dbReference>
<keyword evidence="9 12" id="KW-0408">Iron</keyword>
<feature type="binding site" description="axial binding residue" evidence="12">
    <location>
        <position position="452"/>
    </location>
    <ligand>
        <name>heme</name>
        <dbReference type="ChEBI" id="CHEBI:30413"/>
    </ligand>
    <ligandPart>
        <name>Fe</name>
        <dbReference type="ChEBI" id="CHEBI:18248"/>
    </ligandPart>
</feature>
<accession>A0A2P5APA6</accession>
<dbReference type="Pfam" id="PF00067">
    <property type="entry name" value="p450"/>
    <property type="match status" value="1"/>
</dbReference>
<dbReference type="InterPro" id="IPR051103">
    <property type="entry name" value="Plant_metabolite_P450s"/>
</dbReference>
<evidence type="ECO:0000256" key="13">
    <source>
        <dbReference type="RuleBase" id="RU000461"/>
    </source>
</evidence>
<comment type="subcellular location">
    <subcellularLocation>
        <location evidence="2">Membrane</location>
        <topology evidence="2">Single-pass membrane protein</topology>
    </subcellularLocation>
</comment>
<dbReference type="GO" id="GO:0016709">
    <property type="term" value="F:oxidoreductase activity, acting on paired donors, with incorporation or reduction of molecular oxygen, NAD(P)H as one donor, and incorporation of one atom of oxygen"/>
    <property type="evidence" value="ECO:0007669"/>
    <property type="project" value="TreeGrafter"/>
</dbReference>
<evidence type="ECO:0000256" key="8">
    <source>
        <dbReference type="ARBA" id="ARBA00023002"/>
    </source>
</evidence>
<dbReference type="OrthoDB" id="1470350at2759"/>
<evidence type="ECO:0000256" key="11">
    <source>
        <dbReference type="ARBA" id="ARBA00023136"/>
    </source>
</evidence>
<evidence type="ECO:0000256" key="12">
    <source>
        <dbReference type="PIRSR" id="PIRSR602401-1"/>
    </source>
</evidence>
<evidence type="ECO:0000256" key="9">
    <source>
        <dbReference type="ARBA" id="ARBA00023004"/>
    </source>
</evidence>
<reference evidence="15" key="1">
    <citation type="submission" date="2016-06" db="EMBL/GenBank/DDBJ databases">
        <title>Parallel loss of symbiosis genes in relatives of nitrogen-fixing non-legume Parasponia.</title>
        <authorList>
            <person name="Van Velzen R."/>
            <person name="Holmer R."/>
            <person name="Bu F."/>
            <person name="Rutten L."/>
            <person name="Van Zeijl A."/>
            <person name="Liu W."/>
            <person name="Santuari L."/>
            <person name="Cao Q."/>
            <person name="Sharma T."/>
            <person name="Shen D."/>
            <person name="Roswanjaya Y."/>
            <person name="Wardhani T."/>
            <person name="Kalhor M.S."/>
            <person name="Jansen J."/>
            <person name="Van den Hoogen J."/>
            <person name="Gungor B."/>
            <person name="Hartog M."/>
            <person name="Hontelez J."/>
            <person name="Verver J."/>
            <person name="Yang W.-C."/>
            <person name="Schijlen E."/>
            <person name="Repin R."/>
            <person name="Schilthuizen M."/>
            <person name="Schranz E."/>
            <person name="Heidstra R."/>
            <person name="Miyata K."/>
            <person name="Fedorova E."/>
            <person name="Kohlen W."/>
            <person name="Bisseling T."/>
            <person name="Smit S."/>
            <person name="Geurts R."/>
        </authorList>
    </citation>
    <scope>NUCLEOTIDE SEQUENCE [LARGE SCALE GENOMIC DNA]</scope>
    <source>
        <strain evidence="15">cv. WU1-14</strain>
    </source>
</reference>
<protein>
    <submittedName>
        <fullName evidence="14">Cytochrome P450, E-class, group I</fullName>
    </submittedName>
</protein>
<comment type="similarity">
    <text evidence="3 13">Belongs to the cytochrome P450 family.</text>
</comment>
<keyword evidence="6 12" id="KW-0479">Metal-binding</keyword>
<keyword evidence="10 13" id="KW-0503">Monooxygenase</keyword>
<keyword evidence="15" id="KW-1185">Reference proteome</keyword>
<dbReference type="PANTHER" id="PTHR24298:SF54">
    <property type="entry name" value="CYTOCHROME P450 LIKE PROTEIN"/>
    <property type="match status" value="1"/>
</dbReference>
<dbReference type="PROSITE" id="PS00086">
    <property type="entry name" value="CYTOCHROME_P450"/>
    <property type="match status" value="1"/>
</dbReference>
<keyword evidence="4 12" id="KW-0349">Heme</keyword>
<dbReference type="GO" id="GO:0020037">
    <property type="term" value="F:heme binding"/>
    <property type="evidence" value="ECO:0007669"/>
    <property type="project" value="InterPro"/>
</dbReference>